<organism evidence="7 8">
    <name type="scientific">Haloactinomyces albus</name>
    <dbReference type="NCBI Taxonomy" id="1352928"/>
    <lineage>
        <taxon>Bacteria</taxon>
        <taxon>Bacillati</taxon>
        <taxon>Actinomycetota</taxon>
        <taxon>Actinomycetes</taxon>
        <taxon>Actinopolysporales</taxon>
        <taxon>Actinopolysporaceae</taxon>
        <taxon>Haloactinomyces</taxon>
    </lineage>
</organism>
<evidence type="ECO:0000313" key="7">
    <source>
        <dbReference type="EMBL" id="MDR7302843.1"/>
    </source>
</evidence>
<protein>
    <recommendedName>
        <fullName evidence="4">Phosphate-binding protein</fullName>
    </recommendedName>
</protein>
<comment type="caution">
    <text evidence="7">The sequence shown here is derived from an EMBL/GenBank/DDBJ whole genome shotgun (WGS) entry which is preliminary data.</text>
</comment>
<evidence type="ECO:0000256" key="2">
    <source>
        <dbReference type="ARBA" id="ARBA00022448"/>
    </source>
</evidence>
<accession>A0AAE3ZFX3</accession>
<dbReference type="SUPFAM" id="SSF53850">
    <property type="entry name" value="Periplasmic binding protein-like II"/>
    <property type="match status" value="1"/>
</dbReference>
<evidence type="ECO:0000313" key="8">
    <source>
        <dbReference type="Proteomes" id="UP001180845"/>
    </source>
</evidence>
<dbReference type="CDD" id="cd13565">
    <property type="entry name" value="PBP2_PstS"/>
    <property type="match status" value="1"/>
</dbReference>
<dbReference type="Pfam" id="PF12849">
    <property type="entry name" value="PBP_like_2"/>
    <property type="match status" value="1"/>
</dbReference>
<dbReference type="AlphaFoldDB" id="A0AAE3ZFX3"/>
<dbReference type="PANTHER" id="PTHR42996">
    <property type="entry name" value="PHOSPHATE-BINDING PROTEIN PSTS"/>
    <property type="match status" value="1"/>
</dbReference>
<dbReference type="EMBL" id="JAVDXW010000001">
    <property type="protein sequence ID" value="MDR7302843.1"/>
    <property type="molecule type" value="Genomic_DNA"/>
</dbReference>
<proteinExistence type="inferred from homology"/>
<dbReference type="GO" id="GO:0042301">
    <property type="term" value="F:phosphate ion binding"/>
    <property type="evidence" value="ECO:0007669"/>
    <property type="project" value="InterPro"/>
</dbReference>
<gene>
    <name evidence="7" type="ORF">JOF55_003024</name>
</gene>
<evidence type="ECO:0000256" key="3">
    <source>
        <dbReference type="ARBA" id="ARBA00022592"/>
    </source>
</evidence>
<dbReference type="Proteomes" id="UP001180845">
    <property type="component" value="Unassembled WGS sequence"/>
</dbReference>
<keyword evidence="2 4" id="KW-0813">Transport</keyword>
<feature type="chain" id="PRO_5042194105" description="Phosphate-binding protein" evidence="5">
    <location>
        <begin position="23"/>
        <end position="358"/>
    </location>
</feature>
<dbReference type="PIRSF" id="PIRSF002756">
    <property type="entry name" value="PstS"/>
    <property type="match status" value="1"/>
</dbReference>
<dbReference type="GO" id="GO:0043190">
    <property type="term" value="C:ATP-binding cassette (ABC) transporter complex"/>
    <property type="evidence" value="ECO:0007669"/>
    <property type="project" value="InterPro"/>
</dbReference>
<dbReference type="InterPro" id="IPR005673">
    <property type="entry name" value="ABC_phos-bd_PstS"/>
</dbReference>
<dbReference type="InterPro" id="IPR024370">
    <property type="entry name" value="PBP_domain"/>
</dbReference>
<name>A0AAE3ZFX3_9ACTN</name>
<keyword evidence="3 4" id="KW-0592">Phosphate transport</keyword>
<dbReference type="GO" id="GO:0035435">
    <property type="term" value="P:phosphate ion transmembrane transport"/>
    <property type="evidence" value="ECO:0007669"/>
    <property type="project" value="InterPro"/>
</dbReference>
<dbReference type="NCBIfam" id="TIGR00975">
    <property type="entry name" value="3a0107s03"/>
    <property type="match status" value="1"/>
</dbReference>
<feature type="domain" description="PBP" evidence="6">
    <location>
        <begin position="32"/>
        <end position="326"/>
    </location>
</feature>
<keyword evidence="8" id="KW-1185">Reference proteome</keyword>
<dbReference type="InterPro" id="IPR050962">
    <property type="entry name" value="Phosphate-bind_PstS"/>
</dbReference>
<dbReference type="PANTHER" id="PTHR42996:SF1">
    <property type="entry name" value="PHOSPHATE-BINDING PROTEIN PSTS"/>
    <property type="match status" value="1"/>
</dbReference>
<dbReference type="Gene3D" id="3.40.190.10">
    <property type="entry name" value="Periplasmic binding protein-like II"/>
    <property type="match status" value="2"/>
</dbReference>
<dbReference type="PROSITE" id="PS51257">
    <property type="entry name" value="PROKAR_LIPOPROTEIN"/>
    <property type="match status" value="1"/>
</dbReference>
<comment type="similarity">
    <text evidence="1 4">Belongs to the PstS family.</text>
</comment>
<reference evidence="7" key="1">
    <citation type="submission" date="2023-07" db="EMBL/GenBank/DDBJ databases">
        <title>Sequencing the genomes of 1000 actinobacteria strains.</title>
        <authorList>
            <person name="Klenk H.-P."/>
        </authorList>
    </citation>
    <scope>NUCLEOTIDE SEQUENCE</scope>
    <source>
        <strain evidence="7">DSM 45977</strain>
    </source>
</reference>
<feature type="signal peptide" evidence="5">
    <location>
        <begin position="1"/>
        <end position="22"/>
    </location>
</feature>
<dbReference type="RefSeq" id="WP_310274718.1">
    <property type="nucleotide sequence ID" value="NZ_JAVDXW010000001.1"/>
</dbReference>
<evidence type="ECO:0000259" key="6">
    <source>
        <dbReference type="Pfam" id="PF12849"/>
    </source>
</evidence>
<evidence type="ECO:0000256" key="4">
    <source>
        <dbReference type="PIRNR" id="PIRNR002756"/>
    </source>
</evidence>
<evidence type="ECO:0000256" key="1">
    <source>
        <dbReference type="ARBA" id="ARBA00008725"/>
    </source>
</evidence>
<sequence>MRRTVTLPVAAALTLVLGACGAANEQAAGGSQGSGLSGTINGAGASSQEAAQQAWRAEFVKKNPNVTVNYSPIGSGGGRERFVSGATDFGGTDAALEGEELAAAKKRCGTLVEVPTYVSPIAVAFNLEGVDQLKLKPATIAKIFNQKITKWNDPAIAATNPDVQLPNLPITPVNRSDESGTTENFVDYLSVAAGEAWPHEVSGNWPVPGGEAAKGTSGVKRAISAGQGTIGYLDASRVGELGTVAVGVGNEFVPYSPEAAAKVLEVSKRIKGQGEHVFAYDLARDTKESGTYPIALVSYGMACGSYDDPQKGKLVRSYFEYMLSAEGQQAAAEAAGSAPISDALRKKLMPAVQAIGAS</sequence>
<evidence type="ECO:0000256" key="5">
    <source>
        <dbReference type="SAM" id="SignalP"/>
    </source>
</evidence>
<keyword evidence="5" id="KW-0732">Signal</keyword>